<keyword evidence="7" id="KW-0560">Oxidoreductase</keyword>
<evidence type="ECO:0000256" key="5">
    <source>
        <dbReference type="ARBA" id="ARBA00022723"/>
    </source>
</evidence>
<evidence type="ECO:0000256" key="7">
    <source>
        <dbReference type="ARBA" id="ARBA00023002"/>
    </source>
</evidence>
<evidence type="ECO:0000313" key="11">
    <source>
        <dbReference type="EMBL" id="KAL1852799.1"/>
    </source>
</evidence>
<dbReference type="PANTHER" id="PTHR11056">
    <property type="entry name" value="HOMOGENTISATE 1,2-DIOXYGENASE"/>
    <property type="match status" value="1"/>
</dbReference>
<dbReference type="Pfam" id="PF04209">
    <property type="entry name" value="HgmA_C"/>
    <property type="match status" value="1"/>
</dbReference>
<dbReference type="Gene3D" id="2.60.120.10">
    <property type="entry name" value="Jelly Rolls"/>
    <property type="match status" value="1"/>
</dbReference>
<evidence type="ECO:0000256" key="3">
    <source>
        <dbReference type="ARBA" id="ARBA00007757"/>
    </source>
</evidence>
<evidence type="ECO:0000313" key="12">
    <source>
        <dbReference type="Proteomes" id="UP001583177"/>
    </source>
</evidence>
<dbReference type="Pfam" id="PF20510">
    <property type="entry name" value="HgmA_N"/>
    <property type="match status" value="1"/>
</dbReference>
<evidence type="ECO:0000256" key="6">
    <source>
        <dbReference type="ARBA" id="ARBA00022964"/>
    </source>
</evidence>
<comment type="similarity">
    <text evidence="3">Belongs to the homogentisate dioxygenase family.</text>
</comment>
<keyword evidence="8" id="KW-0408">Iron</keyword>
<feature type="domain" description="Homogentisate 1,2-dioxygenase C-terminal" evidence="9">
    <location>
        <begin position="281"/>
        <end position="429"/>
    </location>
</feature>
<proteinExistence type="inferred from homology"/>
<dbReference type="InterPro" id="IPR014710">
    <property type="entry name" value="RmlC-like_jellyroll"/>
</dbReference>
<dbReference type="PANTHER" id="PTHR11056:SF0">
    <property type="entry name" value="HOMOGENTISATE 1,2-DIOXYGENASE"/>
    <property type="match status" value="1"/>
</dbReference>
<evidence type="ECO:0000259" key="10">
    <source>
        <dbReference type="Pfam" id="PF20510"/>
    </source>
</evidence>
<keyword evidence="6" id="KW-0223">Dioxygenase</keyword>
<evidence type="ECO:0000256" key="2">
    <source>
        <dbReference type="ARBA" id="ARBA00004704"/>
    </source>
</evidence>
<dbReference type="InterPro" id="IPR046452">
    <property type="entry name" value="HgmA_N"/>
</dbReference>
<organism evidence="11 12">
    <name type="scientific">Diaporthe australafricana</name>
    <dbReference type="NCBI Taxonomy" id="127596"/>
    <lineage>
        <taxon>Eukaryota</taxon>
        <taxon>Fungi</taxon>
        <taxon>Dikarya</taxon>
        <taxon>Ascomycota</taxon>
        <taxon>Pezizomycotina</taxon>
        <taxon>Sordariomycetes</taxon>
        <taxon>Sordariomycetidae</taxon>
        <taxon>Diaporthales</taxon>
        <taxon>Diaporthaceae</taxon>
        <taxon>Diaporthe</taxon>
    </lineage>
</organism>
<gene>
    <name evidence="11" type="ORF">Daus18300_012043</name>
</gene>
<dbReference type="Proteomes" id="UP001583177">
    <property type="component" value="Unassembled WGS sequence"/>
</dbReference>
<evidence type="ECO:0000259" key="9">
    <source>
        <dbReference type="Pfam" id="PF04209"/>
    </source>
</evidence>
<sequence>MEQKTPMTRFAIKDPYKYLEGLGNYHSTERISGSSFVAPRSQNFQSWLYRATPSLEHEEFAQLDVDTGFGQQRHSSPARNVTPNSYSWDSFPVPDGGTNWVNGQQLIGRNGDPAKKEGMAMWLFSLTEDMPERQAFSSLDGELLLIPQAGALDVQTELGRLMVRQNEICVVPRSVRHRITLPGGQPCRGYICELHQGHFRLPDLGIVGSTGLANVRDFQIPTAFFDGSLSDGGKVARANNSEWNIVSRLGGRLWSCTQGHTPFDVAGWHGTCYPYKYDLARFCVLGNALFDEHDPSLFVVLTAPNYAAEPGTAVMDFAVVSPRWNVAEDTYWLPYWHRNTMQEFFGPIISNQSPGYPFSSEKTGHRFAPFAAGLHGSMSTHGATEADYQAAQKRDTHKPAKVQTDGLSIFLVETDKPLALSDWAFNCATKNPAGRPKM</sequence>
<dbReference type="InterPro" id="IPR011051">
    <property type="entry name" value="RmlC_Cupin_sf"/>
</dbReference>
<keyword evidence="5" id="KW-0479">Metal-binding</keyword>
<dbReference type="EMBL" id="JAWRVE010000156">
    <property type="protein sequence ID" value="KAL1852799.1"/>
    <property type="molecule type" value="Genomic_DNA"/>
</dbReference>
<dbReference type="EC" id="1.13.11.5" evidence="4"/>
<evidence type="ECO:0000256" key="4">
    <source>
        <dbReference type="ARBA" id="ARBA00013127"/>
    </source>
</evidence>
<name>A0ABR3W4A6_9PEZI</name>
<dbReference type="InterPro" id="IPR005708">
    <property type="entry name" value="Homogentis_dOase"/>
</dbReference>
<reference evidence="11 12" key="1">
    <citation type="journal article" date="2024" name="IMA Fungus">
        <title>IMA Genome - F19 : A genome assembly and annotation guide to empower mycologists, including annotated draft genome sequences of Ceratocystis pirilliformis, Diaporthe australafricana, Fusarium ophioides, Paecilomyces lecythidis, and Sporothrix stenoceras.</title>
        <authorList>
            <person name="Aylward J."/>
            <person name="Wilson A.M."/>
            <person name="Visagie C.M."/>
            <person name="Spraker J."/>
            <person name="Barnes I."/>
            <person name="Buitendag C."/>
            <person name="Ceriani C."/>
            <person name="Del Mar Angel L."/>
            <person name="du Plessis D."/>
            <person name="Fuchs T."/>
            <person name="Gasser K."/>
            <person name="Kramer D."/>
            <person name="Li W."/>
            <person name="Munsamy K."/>
            <person name="Piso A."/>
            <person name="Price J.L."/>
            <person name="Sonnekus B."/>
            <person name="Thomas C."/>
            <person name="van der Nest A."/>
            <person name="van Dijk A."/>
            <person name="van Heerden A."/>
            <person name="van Vuuren N."/>
            <person name="Yilmaz N."/>
            <person name="Duong T.A."/>
            <person name="van der Merwe N.A."/>
            <person name="Wingfield M.J."/>
            <person name="Wingfield B.D."/>
        </authorList>
    </citation>
    <scope>NUCLEOTIDE SEQUENCE [LARGE SCALE GENOMIC DNA]</scope>
    <source>
        <strain evidence="11 12">CMW 18300</strain>
    </source>
</reference>
<evidence type="ECO:0000256" key="8">
    <source>
        <dbReference type="ARBA" id="ARBA00023004"/>
    </source>
</evidence>
<comment type="cofactor">
    <cofactor evidence="1">
        <name>Fe cation</name>
        <dbReference type="ChEBI" id="CHEBI:24875"/>
    </cofactor>
</comment>
<accession>A0ABR3W4A6</accession>
<evidence type="ECO:0000256" key="1">
    <source>
        <dbReference type="ARBA" id="ARBA00001962"/>
    </source>
</evidence>
<dbReference type="SUPFAM" id="SSF51182">
    <property type="entry name" value="RmlC-like cupins"/>
    <property type="match status" value="1"/>
</dbReference>
<dbReference type="InterPro" id="IPR046451">
    <property type="entry name" value="HgmA_C"/>
</dbReference>
<protein>
    <recommendedName>
        <fullName evidence="4">homogentisate 1,2-dioxygenase</fullName>
        <ecNumber evidence="4">1.13.11.5</ecNumber>
    </recommendedName>
</protein>
<comment type="caution">
    <text evidence="11">The sequence shown here is derived from an EMBL/GenBank/DDBJ whole genome shotgun (WGS) entry which is preliminary data.</text>
</comment>
<comment type="pathway">
    <text evidence="2">Amino-acid degradation; L-phenylalanine degradation; acetoacetate and fumarate from L-phenylalanine: step 4/6.</text>
</comment>
<feature type="domain" description="Homogentisate 1,2-dioxygenase N-terminal" evidence="10">
    <location>
        <begin position="28"/>
        <end position="279"/>
    </location>
</feature>
<keyword evidence="12" id="KW-1185">Reference proteome</keyword>